<reference evidence="1" key="1">
    <citation type="submission" date="2021-04" db="EMBL/GenBank/DDBJ databases">
        <title>Ouciella asimina sp. nov., isolated from the surface seawater in the hydrothermal field of Okinawa Trough.</title>
        <authorList>
            <person name="Shuang W."/>
        </authorList>
    </citation>
    <scope>NUCLEOTIDE SEQUENCE</scope>
    <source>
        <strain evidence="1">LXI357</strain>
    </source>
</reference>
<evidence type="ECO:0000313" key="1">
    <source>
        <dbReference type="EMBL" id="MBR0551675.1"/>
    </source>
</evidence>
<keyword evidence="2" id="KW-1185">Reference proteome</keyword>
<organism evidence="1 2">
    <name type="scientific">Stakelama marina</name>
    <dbReference type="NCBI Taxonomy" id="2826939"/>
    <lineage>
        <taxon>Bacteria</taxon>
        <taxon>Pseudomonadati</taxon>
        <taxon>Pseudomonadota</taxon>
        <taxon>Alphaproteobacteria</taxon>
        <taxon>Sphingomonadales</taxon>
        <taxon>Sphingomonadaceae</taxon>
        <taxon>Stakelama</taxon>
    </lineage>
</organism>
<proteinExistence type="predicted"/>
<name>A0A8T4IF56_9SPHN</name>
<comment type="caution">
    <text evidence="1">The sequence shown here is derived from an EMBL/GenBank/DDBJ whole genome shotgun (WGS) entry which is preliminary data.</text>
</comment>
<evidence type="ECO:0000313" key="2">
    <source>
        <dbReference type="Proteomes" id="UP000676996"/>
    </source>
</evidence>
<dbReference type="AlphaFoldDB" id="A0A8T4IF56"/>
<accession>A0A8T4IF56</accession>
<dbReference type="RefSeq" id="WP_284052943.1">
    <property type="nucleotide sequence ID" value="NZ_JAGRQC010000001.1"/>
</dbReference>
<dbReference type="Proteomes" id="UP000676996">
    <property type="component" value="Unassembled WGS sequence"/>
</dbReference>
<sequence>MQAEISAAIIGFGAAILGGSLQSAVSWFQSHRQFERESRQRDYELFVEAVAQMSQAPMDSPERKVAVAKSIEGKARILLNGSLNVVRALEKQSRHAVLSDETSFEDFCALVEAMRKDVGGKSSQCFRRKARSVLFEQREA</sequence>
<dbReference type="EMBL" id="JAGRQC010000001">
    <property type="protein sequence ID" value="MBR0551675.1"/>
    <property type="molecule type" value="Genomic_DNA"/>
</dbReference>
<gene>
    <name evidence="1" type="ORF">J7S20_04045</name>
</gene>
<protein>
    <submittedName>
        <fullName evidence="1">Uncharacterized protein</fullName>
    </submittedName>
</protein>